<dbReference type="SUPFAM" id="SSF56300">
    <property type="entry name" value="Metallo-dependent phosphatases"/>
    <property type="match status" value="1"/>
</dbReference>
<dbReference type="GO" id="GO:0016787">
    <property type="term" value="F:hydrolase activity"/>
    <property type="evidence" value="ECO:0007669"/>
    <property type="project" value="InterPro"/>
</dbReference>
<comment type="caution">
    <text evidence="2">The sequence shown here is derived from an EMBL/GenBank/DDBJ whole genome shotgun (WGS) entry which is preliminary data.</text>
</comment>
<dbReference type="Pfam" id="PF00149">
    <property type="entry name" value="Metallophos"/>
    <property type="match status" value="1"/>
</dbReference>
<dbReference type="RefSeq" id="WP_151041755.1">
    <property type="nucleotide sequence ID" value="NZ_VZUL01000002.1"/>
</dbReference>
<proteinExistence type="predicted"/>
<dbReference type="AlphaFoldDB" id="A0A6A1TNW6"/>
<evidence type="ECO:0000313" key="2">
    <source>
        <dbReference type="EMBL" id="KAB1086303.1"/>
    </source>
</evidence>
<protein>
    <recommendedName>
        <fullName evidence="1">Calcineurin-like phosphoesterase domain-containing protein</fullName>
    </recommendedName>
</protein>
<name>A0A6A1TNW6_NEOGA</name>
<dbReference type="InterPro" id="IPR029052">
    <property type="entry name" value="Metallo-depent_PP-like"/>
</dbReference>
<evidence type="ECO:0000313" key="3">
    <source>
        <dbReference type="Proteomes" id="UP000386575"/>
    </source>
</evidence>
<organism evidence="2 3">
    <name type="scientific">Neorhizobium galegae</name>
    <name type="common">Rhizobium galegae</name>
    <dbReference type="NCBI Taxonomy" id="399"/>
    <lineage>
        <taxon>Bacteria</taxon>
        <taxon>Pseudomonadati</taxon>
        <taxon>Pseudomonadota</taxon>
        <taxon>Alphaproteobacteria</taxon>
        <taxon>Hyphomicrobiales</taxon>
        <taxon>Rhizobiaceae</taxon>
        <taxon>Rhizobium/Agrobacterium group</taxon>
        <taxon>Neorhizobium</taxon>
    </lineage>
</organism>
<reference evidence="2 3" key="1">
    <citation type="submission" date="2019-09" db="EMBL/GenBank/DDBJ databases">
        <title>Genome sequencing of Ng87 strain.</title>
        <authorList>
            <person name="Karasev E.S."/>
            <person name="Andronov E."/>
        </authorList>
    </citation>
    <scope>NUCLEOTIDE SEQUENCE [LARGE SCALE GENOMIC DNA]</scope>
    <source>
        <strain evidence="2 3">Ng87</strain>
    </source>
</reference>
<accession>A0A6A1TNW6</accession>
<dbReference type="PANTHER" id="PTHR37844:SF2">
    <property type="entry name" value="SER_THR PROTEIN PHOSPHATASE SUPERFAMILY (AFU_ORTHOLOGUE AFUA_1G14840)"/>
    <property type="match status" value="1"/>
</dbReference>
<dbReference type="InterPro" id="IPR004843">
    <property type="entry name" value="Calcineurin-like_PHP"/>
</dbReference>
<dbReference type="Gene3D" id="3.60.21.10">
    <property type="match status" value="1"/>
</dbReference>
<gene>
    <name evidence="2" type="ORF">F4V91_07555</name>
</gene>
<dbReference type="PANTHER" id="PTHR37844">
    <property type="entry name" value="SER/THR PROTEIN PHOSPHATASE SUPERFAMILY (AFU_ORTHOLOGUE AFUA_1G14840)"/>
    <property type="match status" value="1"/>
</dbReference>
<sequence>MKAWIISDIHHSHLTRLLRDPPKVPDADICICAGDVTNFIDDSIGFIRMVIEPRMPVILVLGNHDYYGSSISGALERARRLVEKSEIHLLENETVTVGDCRFIGATLWTDFAVSVGDDEHISPEERRVKAFELLLLVSTQN</sequence>
<evidence type="ECO:0000259" key="1">
    <source>
        <dbReference type="Pfam" id="PF00149"/>
    </source>
</evidence>
<feature type="domain" description="Calcineurin-like phosphoesterase" evidence="1">
    <location>
        <begin position="1"/>
        <end position="75"/>
    </location>
</feature>
<dbReference type="EMBL" id="VZUL01000002">
    <property type="protein sequence ID" value="KAB1086303.1"/>
    <property type="molecule type" value="Genomic_DNA"/>
</dbReference>
<dbReference type="Proteomes" id="UP000386575">
    <property type="component" value="Unassembled WGS sequence"/>
</dbReference>